<dbReference type="RefSeq" id="XP_014628538.1">
    <property type="nucleotide sequence ID" value="XM_014773052.2"/>
</dbReference>
<dbReference type="PANTHER" id="PTHR34373">
    <property type="entry name" value="SHUGOSHIN 2"/>
    <property type="match status" value="1"/>
</dbReference>
<evidence type="ECO:0000313" key="6">
    <source>
        <dbReference type="EMBL" id="KRG92149.1"/>
    </source>
</evidence>
<feature type="compositionally biased region" description="Basic and acidic residues" evidence="4">
    <location>
        <begin position="153"/>
        <end position="164"/>
    </location>
</feature>
<dbReference type="EMBL" id="CM000853">
    <property type="protein sequence ID" value="KRG92149.1"/>
    <property type="molecule type" value="Genomic_DNA"/>
</dbReference>
<sequence>MEGVGAIFLDSNLEAVGLGGAKAKRVKVVKGDSVPVANVGASQNKILADISNLPQQPKQHISVDHLLKEKETLIKLLANRDAIIESCKAELHKCQTNFQKLRKQNAELALTNAQMLAELNSSRQKLRELQLELGSKNGILNAMRLELTLKEQTDKTKHETDANEVRACQSKLSDQSLQEDNKGNAKRKRVSKPQSSAPAVIKQVKSTGKVDNQRYSLRRQSAGLKAEKPEPTKDSLEVVEVKDDISHLQENLANENGPTSLGSKVHDEAREATESSRPTNTEQVHVKKNIEKKRQSMRRQTNRFRPGNPEPAEDFFKIDDAKFTVSQLSDNMSEKNCPTTSTVTSEQENDACTFEPQETRRSSVGRPLRRTVEKIVSYKEVPLNLKMRRDKSGIFVSGSHSITNNSV</sequence>
<feature type="compositionally biased region" description="Polar residues" evidence="4">
    <location>
        <begin position="204"/>
        <end position="219"/>
    </location>
</feature>
<organism evidence="6">
    <name type="scientific">Glycine max</name>
    <name type="common">Soybean</name>
    <name type="synonym">Glycine hispida</name>
    <dbReference type="NCBI Taxonomy" id="3847"/>
    <lineage>
        <taxon>Eukaryota</taxon>
        <taxon>Viridiplantae</taxon>
        <taxon>Streptophyta</taxon>
        <taxon>Embryophyta</taxon>
        <taxon>Tracheophyta</taxon>
        <taxon>Spermatophyta</taxon>
        <taxon>Magnoliopsida</taxon>
        <taxon>eudicotyledons</taxon>
        <taxon>Gunneridae</taxon>
        <taxon>Pentapetalae</taxon>
        <taxon>rosids</taxon>
        <taxon>fabids</taxon>
        <taxon>Fabales</taxon>
        <taxon>Fabaceae</taxon>
        <taxon>Papilionoideae</taxon>
        <taxon>50 kb inversion clade</taxon>
        <taxon>NPAAA clade</taxon>
        <taxon>indigoferoid/millettioid clade</taxon>
        <taxon>Phaseoleae</taxon>
        <taxon>Glycine</taxon>
        <taxon>Glycine subgen. Soja</taxon>
    </lineage>
</organism>
<dbReference type="InterPro" id="IPR044693">
    <property type="entry name" value="SGO_plant"/>
</dbReference>
<protein>
    <recommendedName>
        <fullName evidence="5">Shugoshin C-terminal domain-containing protein</fullName>
    </recommendedName>
</protein>
<dbReference type="GO" id="GO:0000775">
    <property type="term" value="C:chromosome, centromeric region"/>
    <property type="evidence" value="ECO:0007669"/>
    <property type="project" value="InterPro"/>
</dbReference>
<evidence type="ECO:0000256" key="2">
    <source>
        <dbReference type="ARBA" id="ARBA00022829"/>
    </source>
</evidence>
<proteinExistence type="inferred from homology"/>
<dbReference type="GO" id="GO:0034090">
    <property type="term" value="P:maintenance of meiotic sister chromatid cohesion"/>
    <property type="evidence" value="ECO:0007669"/>
    <property type="project" value="InterPro"/>
</dbReference>
<dbReference type="GO" id="GO:0005634">
    <property type="term" value="C:nucleus"/>
    <property type="evidence" value="ECO:0007669"/>
    <property type="project" value="InterPro"/>
</dbReference>
<reference evidence="7" key="2">
    <citation type="submission" date="2018-02" db="UniProtKB">
        <authorList>
            <consortium name="EnsemblPlants"/>
        </authorList>
    </citation>
    <scope>IDENTIFICATION</scope>
    <source>
        <strain evidence="7">Williams 82</strain>
    </source>
</reference>
<reference evidence="6" key="3">
    <citation type="submission" date="2018-07" db="EMBL/GenBank/DDBJ databases">
        <title>WGS assembly of Glycine max.</title>
        <authorList>
            <person name="Schmutz J."/>
            <person name="Cannon S."/>
            <person name="Schlueter J."/>
            <person name="Ma J."/>
            <person name="Mitros T."/>
            <person name="Nelson W."/>
            <person name="Hyten D."/>
            <person name="Song Q."/>
            <person name="Thelen J."/>
            <person name="Cheng J."/>
            <person name="Xu D."/>
            <person name="Hellsten U."/>
            <person name="May G."/>
            <person name="Yu Y."/>
            <person name="Sakurai T."/>
            <person name="Umezawa T."/>
            <person name="Bhattacharyya M."/>
            <person name="Sandhu D."/>
            <person name="Valliyodan B."/>
            <person name="Lindquist E."/>
            <person name="Peto M."/>
            <person name="Grant D."/>
            <person name="Shu S."/>
            <person name="Goodstein D."/>
            <person name="Barry K."/>
            <person name="Futrell-Griggs M."/>
            <person name="Abernathy B."/>
            <person name="Du J."/>
            <person name="Tian Z."/>
            <person name="Zhu L."/>
            <person name="Gill N."/>
            <person name="Joshi T."/>
            <person name="Libault M."/>
            <person name="Sethuraman A."/>
            <person name="Zhang X."/>
            <person name="Shinozaki K."/>
            <person name="Nguyen H."/>
            <person name="Wing R."/>
            <person name="Cregan P."/>
            <person name="Specht J."/>
            <person name="Grimwood J."/>
            <person name="Rokhsar D."/>
            <person name="Stacey G."/>
            <person name="Shoemaker R."/>
            <person name="Jackson S."/>
        </authorList>
    </citation>
    <scope>NUCLEOTIDE SEQUENCE</scope>
    <source>
        <tissue evidence="6">Callus</tissue>
    </source>
</reference>
<gene>
    <name evidence="7" type="primary">LOC100800445</name>
    <name evidence="6" type="ORF">GLYMA_20G193800</name>
</gene>
<dbReference type="Pfam" id="PF07557">
    <property type="entry name" value="Shugoshin_C"/>
    <property type="match status" value="1"/>
</dbReference>
<name>A0A0R0EEP3_SOYBN</name>
<dbReference type="EnsemblPlants" id="KRG92149">
    <property type="protein sequence ID" value="KRG92149"/>
    <property type="gene ID" value="GLYMA_20G193800"/>
</dbReference>
<dbReference type="OrthoDB" id="770508at2759"/>
<dbReference type="Gramene" id="KRG92149">
    <property type="protein sequence ID" value="KRG92149"/>
    <property type="gene ID" value="GLYMA_20G193800"/>
</dbReference>
<dbReference type="AlphaFoldDB" id="A0A0R0EEP3"/>
<feature type="region of interest" description="Disordered" evidence="4">
    <location>
        <begin position="153"/>
        <end position="235"/>
    </location>
</feature>
<keyword evidence="8" id="KW-1185">Reference proteome</keyword>
<keyword evidence="3" id="KW-0175">Coiled coil</keyword>
<keyword evidence="2" id="KW-0159">Chromosome partition</keyword>
<reference evidence="6 7" key="1">
    <citation type="journal article" date="2010" name="Nature">
        <title>Genome sequence of the palaeopolyploid soybean.</title>
        <authorList>
            <person name="Schmutz J."/>
            <person name="Cannon S.B."/>
            <person name="Schlueter J."/>
            <person name="Ma J."/>
            <person name="Mitros T."/>
            <person name="Nelson W."/>
            <person name="Hyten D.L."/>
            <person name="Song Q."/>
            <person name="Thelen J.J."/>
            <person name="Cheng J."/>
            <person name="Xu D."/>
            <person name="Hellsten U."/>
            <person name="May G.D."/>
            <person name="Yu Y."/>
            <person name="Sakurai T."/>
            <person name="Umezawa T."/>
            <person name="Bhattacharyya M.K."/>
            <person name="Sandhu D."/>
            <person name="Valliyodan B."/>
            <person name="Lindquist E."/>
            <person name="Peto M."/>
            <person name="Grant D."/>
            <person name="Shu S."/>
            <person name="Goodstein D."/>
            <person name="Barry K."/>
            <person name="Futrell-Griggs M."/>
            <person name="Abernathy B."/>
            <person name="Du J."/>
            <person name="Tian Z."/>
            <person name="Zhu L."/>
            <person name="Gill N."/>
            <person name="Joshi T."/>
            <person name="Libault M."/>
            <person name="Sethuraman A."/>
            <person name="Zhang X.-C."/>
            <person name="Shinozaki K."/>
            <person name="Nguyen H.T."/>
            <person name="Wing R.A."/>
            <person name="Cregan P."/>
            <person name="Specht J."/>
            <person name="Grimwood J."/>
            <person name="Rokhsar D."/>
            <person name="Stacey G."/>
            <person name="Shoemaker R.C."/>
            <person name="Jackson S.A."/>
        </authorList>
    </citation>
    <scope>NUCLEOTIDE SEQUENCE [LARGE SCALE GENOMIC DNA]</scope>
    <source>
        <strain evidence="7">cv. Williams 82</strain>
        <tissue evidence="6">Callus</tissue>
    </source>
</reference>
<comment type="similarity">
    <text evidence="1">Belongs to the shugoshin family.</text>
</comment>
<dbReference type="GO" id="GO:0045144">
    <property type="term" value="P:meiotic sister chromatid segregation"/>
    <property type="evidence" value="ECO:0007669"/>
    <property type="project" value="InterPro"/>
</dbReference>
<evidence type="ECO:0000256" key="1">
    <source>
        <dbReference type="ARBA" id="ARBA00010845"/>
    </source>
</evidence>
<dbReference type="ExpressionAtlas" id="A0A0R0EEP3">
    <property type="expression patterns" value="baseline and differential"/>
</dbReference>
<evidence type="ECO:0000256" key="3">
    <source>
        <dbReference type="SAM" id="Coils"/>
    </source>
</evidence>
<feature type="compositionally biased region" description="Basic and acidic residues" evidence="4">
    <location>
        <begin position="264"/>
        <end position="274"/>
    </location>
</feature>
<dbReference type="PANTHER" id="PTHR34373:SF9">
    <property type="entry name" value="SHUGOSHIN 2"/>
    <property type="match status" value="1"/>
</dbReference>
<feature type="compositionally biased region" description="Basic and acidic residues" evidence="4">
    <location>
        <begin position="284"/>
        <end position="294"/>
    </location>
</feature>
<feature type="compositionally biased region" description="Polar residues" evidence="4">
    <location>
        <begin position="252"/>
        <end position="262"/>
    </location>
</feature>
<evidence type="ECO:0000313" key="7">
    <source>
        <dbReference type="EnsemblPlants" id="KRG92149"/>
    </source>
</evidence>
<evidence type="ECO:0000313" key="8">
    <source>
        <dbReference type="Proteomes" id="UP000008827"/>
    </source>
</evidence>
<evidence type="ECO:0000256" key="4">
    <source>
        <dbReference type="SAM" id="MobiDB-lite"/>
    </source>
</evidence>
<dbReference type="PaxDb" id="3847-GLYMA20G33560.3"/>
<dbReference type="STRING" id="3847.A0A0R0EEP3"/>
<feature type="coiled-coil region" evidence="3">
    <location>
        <begin position="84"/>
        <end position="132"/>
    </location>
</feature>
<feature type="region of interest" description="Disordered" evidence="4">
    <location>
        <begin position="252"/>
        <end position="314"/>
    </location>
</feature>
<feature type="domain" description="Shugoshin C-terminal" evidence="5">
    <location>
        <begin position="365"/>
        <end position="389"/>
    </location>
</feature>
<dbReference type="GeneID" id="100800445"/>
<feature type="compositionally biased region" description="Basic and acidic residues" evidence="4">
    <location>
        <begin position="225"/>
        <end position="235"/>
    </location>
</feature>
<dbReference type="Proteomes" id="UP000008827">
    <property type="component" value="Chromosome 20"/>
</dbReference>
<evidence type="ECO:0000259" key="5">
    <source>
        <dbReference type="Pfam" id="PF07557"/>
    </source>
</evidence>
<accession>A0A0R0EEP3</accession>
<dbReference type="InterPro" id="IPR011515">
    <property type="entry name" value="Shugoshin_C"/>
</dbReference>